<dbReference type="InterPro" id="IPR005101">
    <property type="entry name" value="Cryptochr/Photolyase_FAD-bd"/>
</dbReference>
<dbReference type="PANTHER" id="PTHR11455:SF9">
    <property type="entry name" value="CRYPTOCHROME CIRCADIAN CLOCK 5 ISOFORM X1"/>
    <property type="match status" value="1"/>
</dbReference>
<dbReference type="InterPro" id="IPR018394">
    <property type="entry name" value="DNA_photolyase_1_CS_C"/>
</dbReference>
<name>A0ABM5QCU7_9BACT</name>
<dbReference type="InterPro" id="IPR014729">
    <property type="entry name" value="Rossmann-like_a/b/a_fold"/>
</dbReference>
<dbReference type="InterPro" id="IPR006050">
    <property type="entry name" value="DNA_photolyase_N"/>
</dbReference>
<dbReference type="InterPro" id="IPR036155">
    <property type="entry name" value="Crypto/Photolyase_N_sf"/>
</dbReference>
<keyword evidence="4 6" id="KW-0274">FAD</keyword>
<keyword evidence="3 6" id="KW-0285">Flavoprotein</keyword>
<evidence type="ECO:0000256" key="4">
    <source>
        <dbReference type="ARBA" id="ARBA00022827"/>
    </source>
</evidence>
<evidence type="ECO:0000313" key="8">
    <source>
        <dbReference type="EMBL" id="AHW61389.1"/>
    </source>
</evidence>
<comment type="cofactor">
    <cofactor evidence="1">
        <name>(6R)-5,10-methylene-5,6,7,8-tetrahydrofolate</name>
        <dbReference type="ChEBI" id="CHEBI:15636"/>
    </cofactor>
</comment>
<comment type="cofactor">
    <cofactor evidence="2">
        <name>FAD</name>
        <dbReference type="ChEBI" id="CHEBI:57692"/>
    </cofactor>
</comment>
<dbReference type="PRINTS" id="PR00147">
    <property type="entry name" value="DNAPHOTLYASE"/>
</dbReference>
<dbReference type="Pfam" id="PF00875">
    <property type="entry name" value="DNA_photolyase"/>
    <property type="match status" value="1"/>
</dbReference>
<gene>
    <name evidence="8" type="ORF">FH5T_22045</name>
</gene>
<dbReference type="InterPro" id="IPR036134">
    <property type="entry name" value="Crypto/Photolyase_FAD-like_sf"/>
</dbReference>
<organism evidence="8 9">
    <name type="scientific">Draconibacterium orientale</name>
    <dbReference type="NCBI Taxonomy" id="1168034"/>
    <lineage>
        <taxon>Bacteria</taxon>
        <taxon>Pseudomonadati</taxon>
        <taxon>Bacteroidota</taxon>
        <taxon>Bacteroidia</taxon>
        <taxon>Marinilabiliales</taxon>
        <taxon>Prolixibacteraceae</taxon>
        <taxon>Draconibacterium</taxon>
    </lineage>
</organism>
<evidence type="ECO:0000256" key="5">
    <source>
        <dbReference type="ARBA" id="ARBA00022991"/>
    </source>
</evidence>
<protein>
    <submittedName>
        <fullName evidence="8">Deoxyribodipyrimidine photolyase</fullName>
    </submittedName>
</protein>
<evidence type="ECO:0000256" key="3">
    <source>
        <dbReference type="ARBA" id="ARBA00022630"/>
    </source>
</evidence>
<sequence length="433" mass="51087">MCKKKMNMINIAWLRRDLRLTDNTALQHALKNGNKTAVLFIFDTNILDELDKDDARVTFIHQQLTKIDRQLREMNSGLLVKTGDPFKIWQELISGFEISEVHFNRDYEPYATKRDEQVQQLLQKNNISAFAHKDQVIFEPHEVLKADGTPYTVFTPYKNKWLEHFNPQQIKIEEKLKKNAFAAIESSVPTLEDIGFQKSDIEVEDYDLSVVKNYRKTRNFPAVHGTSNLSVHLRFGTVSIRQIVQQVYQQSPDFLSELVWREFFMQILFHFPRVVNENFRTKYNGIQWRNNEKEFERWCKGETGYPIVDAGMRELNKTGYMHNRVRMITASFLCKHLLIDWRWGEAWFAKKLLDFELSSNNGNWQWAAGTGCDAAPYFRVFNPTEQVKKFDNEMLYIKKWVPEFQDLSYPAPMVDHKMARNRALETYKKGIAE</sequence>
<accession>A0ABM5QCU7</accession>
<dbReference type="SUPFAM" id="SSF52425">
    <property type="entry name" value="Cryptochrome/photolyase, N-terminal domain"/>
    <property type="match status" value="1"/>
</dbReference>
<dbReference type="Proteomes" id="UP000023772">
    <property type="component" value="Chromosome"/>
</dbReference>
<keyword evidence="9" id="KW-1185">Reference proteome</keyword>
<comment type="similarity">
    <text evidence="6">Belongs to the DNA photolyase family.</text>
</comment>
<reference evidence="8 9" key="1">
    <citation type="submission" date="2014-03" db="EMBL/GenBank/DDBJ databases">
        <title>Complete genome sequence of a deeply braunched marine Bacteroidia bacterium Draconibacterium orientale type strain FH5T.</title>
        <authorList>
            <person name="Li X."/>
            <person name="Wang X."/>
            <person name="Xie Z."/>
            <person name="Du Z."/>
            <person name="Chen G."/>
        </authorList>
    </citation>
    <scope>NUCLEOTIDE SEQUENCE [LARGE SCALE GENOMIC DNA]</scope>
    <source>
        <strain evidence="8 9">FH5</strain>
    </source>
</reference>
<keyword evidence="5 6" id="KW-0157">Chromophore</keyword>
<proteinExistence type="inferred from homology"/>
<dbReference type="Gene3D" id="3.40.50.620">
    <property type="entry name" value="HUPs"/>
    <property type="match status" value="1"/>
</dbReference>
<dbReference type="PROSITE" id="PS51645">
    <property type="entry name" value="PHR_CRY_ALPHA_BETA"/>
    <property type="match status" value="1"/>
</dbReference>
<dbReference type="PROSITE" id="PS00394">
    <property type="entry name" value="DNA_PHOTOLYASES_1_1"/>
    <property type="match status" value="1"/>
</dbReference>
<dbReference type="Gene3D" id="1.25.40.80">
    <property type="match status" value="1"/>
</dbReference>
<evidence type="ECO:0000256" key="2">
    <source>
        <dbReference type="ARBA" id="ARBA00001974"/>
    </source>
</evidence>
<dbReference type="SUPFAM" id="SSF48173">
    <property type="entry name" value="Cryptochrome/photolyase FAD-binding domain"/>
    <property type="match status" value="1"/>
</dbReference>
<feature type="domain" description="Photolyase/cryptochrome alpha/beta" evidence="7">
    <location>
        <begin position="8"/>
        <end position="137"/>
    </location>
</feature>
<evidence type="ECO:0000256" key="1">
    <source>
        <dbReference type="ARBA" id="ARBA00001932"/>
    </source>
</evidence>
<dbReference type="PROSITE" id="PS00691">
    <property type="entry name" value="DNA_PHOTOLYASES_1_2"/>
    <property type="match status" value="1"/>
</dbReference>
<dbReference type="InterPro" id="IPR002081">
    <property type="entry name" value="Cryptochrome/DNA_photolyase_1"/>
</dbReference>
<dbReference type="Gene3D" id="1.10.579.10">
    <property type="entry name" value="DNA Cyclobutane Dipyrimidine Photolyase, subunit A, domain 3"/>
    <property type="match status" value="1"/>
</dbReference>
<dbReference type="Pfam" id="PF03441">
    <property type="entry name" value="FAD_binding_7"/>
    <property type="match status" value="1"/>
</dbReference>
<evidence type="ECO:0000313" key="9">
    <source>
        <dbReference type="Proteomes" id="UP000023772"/>
    </source>
</evidence>
<dbReference type="EMBL" id="CP007451">
    <property type="protein sequence ID" value="AHW61389.1"/>
    <property type="molecule type" value="Genomic_DNA"/>
</dbReference>
<dbReference type="PANTHER" id="PTHR11455">
    <property type="entry name" value="CRYPTOCHROME"/>
    <property type="match status" value="1"/>
</dbReference>
<evidence type="ECO:0000259" key="7">
    <source>
        <dbReference type="PROSITE" id="PS51645"/>
    </source>
</evidence>
<evidence type="ECO:0000256" key="6">
    <source>
        <dbReference type="RuleBase" id="RU004182"/>
    </source>
</evidence>